<proteinExistence type="predicted"/>
<gene>
    <name evidence="1" type="ORF">BDR25DRAFT_379339</name>
</gene>
<keyword evidence="2" id="KW-1185">Reference proteome</keyword>
<evidence type="ECO:0000313" key="2">
    <source>
        <dbReference type="Proteomes" id="UP000799755"/>
    </source>
</evidence>
<organism evidence="1 2">
    <name type="scientific">Lindgomyces ingoldianus</name>
    <dbReference type="NCBI Taxonomy" id="673940"/>
    <lineage>
        <taxon>Eukaryota</taxon>
        <taxon>Fungi</taxon>
        <taxon>Dikarya</taxon>
        <taxon>Ascomycota</taxon>
        <taxon>Pezizomycotina</taxon>
        <taxon>Dothideomycetes</taxon>
        <taxon>Pleosporomycetidae</taxon>
        <taxon>Pleosporales</taxon>
        <taxon>Lindgomycetaceae</taxon>
        <taxon>Lindgomyces</taxon>
    </lineage>
</organism>
<protein>
    <submittedName>
        <fullName evidence="1">Uncharacterized protein</fullName>
    </submittedName>
</protein>
<evidence type="ECO:0000313" key="1">
    <source>
        <dbReference type="EMBL" id="KAF2475783.1"/>
    </source>
</evidence>
<dbReference type="EMBL" id="MU003495">
    <property type="protein sequence ID" value="KAF2475783.1"/>
    <property type="molecule type" value="Genomic_DNA"/>
</dbReference>
<comment type="caution">
    <text evidence="1">The sequence shown here is derived from an EMBL/GenBank/DDBJ whole genome shotgun (WGS) entry which is preliminary data.</text>
</comment>
<name>A0ACB6R931_9PLEO</name>
<dbReference type="Proteomes" id="UP000799755">
    <property type="component" value="Unassembled WGS sequence"/>
</dbReference>
<reference evidence="1" key="1">
    <citation type="journal article" date="2020" name="Stud. Mycol.">
        <title>101 Dothideomycetes genomes: a test case for predicting lifestyles and emergence of pathogens.</title>
        <authorList>
            <person name="Haridas S."/>
            <person name="Albert R."/>
            <person name="Binder M."/>
            <person name="Bloem J."/>
            <person name="Labutti K."/>
            <person name="Salamov A."/>
            <person name="Andreopoulos B."/>
            <person name="Baker S."/>
            <person name="Barry K."/>
            <person name="Bills G."/>
            <person name="Bluhm B."/>
            <person name="Cannon C."/>
            <person name="Castanera R."/>
            <person name="Culley D."/>
            <person name="Daum C."/>
            <person name="Ezra D."/>
            <person name="Gonzalez J."/>
            <person name="Henrissat B."/>
            <person name="Kuo A."/>
            <person name="Liang C."/>
            <person name="Lipzen A."/>
            <person name="Lutzoni F."/>
            <person name="Magnuson J."/>
            <person name="Mondo S."/>
            <person name="Nolan M."/>
            <person name="Ohm R."/>
            <person name="Pangilinan J."/>
            <person name="Park H.-J."/>
            <person name="Ramirez L."/>
            <person name="Alfaro M."/>
            <person name="Sun H."/>
            <person name="Tritt A."/>
            <person name="Yoshinaga Y."/>
            <person name="Zwiers L.-H."/>
            <person name="Turgeon B."/>
            <person name="Goodwin S."/>
            <person name="Spatafora J."/>
            <person name="Crous P."/>
            <person name="Grigoriev I."/>
        </authorList>
    </citation>
    <scope>NUCLEOTIDE SEQUENCE</scope>
    <source>
        <strain evidence="1">ATCC 200398</strain>
    </source>
</reference>
<accession>A0ACB6R931</accession>
<sequence length="652" mass="74010">MPSTTLIDVSAQTSNVPSDARIKELFEEAAARQLSPQGLLLLQQFLRDPMKGKAQHDLEQVLNDWLEAFYSAETEISGKDKSRLAAPGGPPDALLGLILHVQCEDDTIDKFWDARSATISLLEEKGINGESTFGYDYHWRADDSFHRKARCPALNWSKSLTHLHNQLSLDLLKILPLPFVIAASNCTRDNIQKHMRSRDAVPLIVELSLGVRLVFDLDFRGKSLHRIIMYLHHPIAGFFASNQKRSALGLQLDSGVNLFLELLKIPHNHDLFTRSYRNQCQRPIRTRRAPIGEMWGYIKQEARESRLLQLSEYTPSFRSWAGKYVGQDPSSILVSGSSLARAAANIVVTRIHRRTKLDEARQKLDLQTKSKISKSHTETENFNSTQLERHPAGHVKVYKSGKAKLLCSRIPLGFRFGKDQATEILAAGGTPEIFFTPTSIEIRIADKVVYDKPLERLLASADNSLWLCQLLHEKESLTMEKEKYDIGTPHTELSIIPHKMQGCGWKNGELKRELSYGEKFHCSELKRKGKVTEKRVYFRGVGVRVPLEAKVDTVSVRADLVPDSKHHTHPCTLGGGQPSDPAHRLGIEVKYETEAGDSKTFWYNSNGDRNIMRLNSLTDFLDGKDDDWTEKQPRRFLDRDHGRRRFQISYTS</sequence>